<proteinExistence type="predicted"/>
<organism evidence="1">
    <name type="scientific">Amphimedon queenslandica</name>
    <name type="common">Sponge</name>
    <dbReference type="NCBI Taxonomy" id="400682"/>
    <lineage>
        <taxon>Eukaryota</taxon>
        <taxon>Metazoa</taxon>
        <taxon>Porifera</taxon>
        <taxon>Demospongiae</taxon>
        <taxon>Heteroscleromorpha</taxon>
        <taxon>Haplosclerida</taxon>
        <taxon>Niphatidae</taxon>
        <taxon>Amphimedon</taxon>
    </lineage>
</organism>
<accession>A0A1X7UJ59</accession>
<dbReference type="EnsemblMetazoa" id="Aqu2.1.27685_001">
    <property type="protein sequence ID" value="Aqu2.1.27685_001"/>
    <property type="gene ID" value="Aqu2.1.27685"/>
</dbReference>
<name>A0A1X7UJ59_AMPQE</name>
<dbReference type="AlphaFoldDB" id="A0A1X7UJ59"/>
<reference evidence="1" key="1">
    <citation type="submission" date="2017-05" db="UniProtKB">
        <authorList>
            <consortium name="EnsemblMetazoa"/>
        </authorList>
    </citation>
    <scope>IDENTIFICATION</scope>
</reference>
<sequence>MVTASYHVIRPLPFPFREPEEWPKWIQRFKRFRVASGLAVKSEEKNVNVLNALYQG</sequence>
<dbReference type="InParanoid" id="A0A1X7UJ59"/>
<protein>
    <submittedName>
        <fullName evidence="1">Uncharacterized protein</fullName>
    </submittedName>
</protein>
<evidence type="ECO:0000313" key="1">
    <source>
        <dbReference type="EnsemblMetazoa" id="Aqu2.1.27685_001"/>
    </source>
</evidence>